<dbReference type="SUPFAM" id="SSF50156">
    <property type="entry name" value="PDZ domain-like"/>
    <property type="match status" value="1"/>
</dbReference>
<reference evidence="4 6" key="2">
    <citation type="journal article" date="2013" name="Nature">
        <title>Insights into bilaterian evolution from three spiralian genomes.</title>
        <authorList>
            <person name="Simakov O."/>
            <person name="Marletaz F."/>
            <person name="Cho S.J."/>
            <person name="Edsinger-Gonzales E."/>
            <person name="Havlak P."/>
            <person name="Hellsten U."/>
            <person name="Kuo D.H."/>
            <person name="Larsson T."/>
            <person name="Lv J."/>
            <person name="Arendt D."/>
            <person name="Savage R."/>
            <person name="Osoegawa K."/>
            <person name="de Jong P."/>
            <person name="Grimwood J."/>
            <person name="Chapman J.A."/>
            <person name="Shapiro H."/>
            <person name="Aerts A."/>
            <person name="Otillar R.P."/>
            <person name="Terry A.Y."/>
            <person name="Boore J.L."/>
            <person name="Grigoriev I.V."/>
            <person name="Lindberg D.R."/>
            <person name="Seaver E.C."/>
            <person name="Weisblat D.A."/>
            <person name="Putnam N.H."/>
            <person name="Rokhsar D.S."/>
        </authorList>
    </citation>
    <scope>NUCLEOTIDE SEQUENCE</scope>
</reference>
<dbReference type="Gene3D" id="2.30.42.10">
    <property type="match status" value="1"/>
</dbReference>
<organism evidence="5 6">
    <name type="scientific">Helobdella robusta</name>
    <name type="common">Californian leech</name>
    <dbReference type="NCBI Taxonomy" id="6412"/>
    <lineage>
        <taxon>Eukaryota</taxon>
        <taxon>Metazoa</taxon>
        <taxon>Spiralia</taxon>
        <taxon>Lophotrochozoa</taxon>
        <taxon>Annelida</taxon>
        <taxon>Clitellata</taxon>
        <taxon>Hirudinea</taxon>
        <taxon>Rhynchobdellida</taxon>
        <taxon>Glossiphoniidae</taxon>
        <taxon>Helobdella</taxon>
    </lineage>
</organism>
<feature type="domain" description="PDZ" evidence="3">
    <location>
        <begin position="1"/>
        <end position="45"/>
    </location>
</feature>
<dbReference type="RefSeq" id="XP_009016819.1">
    <property type="nucleotide sequence ID" value="XM_009018571.1"/>
</dbReference>
<feature type="region of interest" description="Disordered" evidence="2">
    <location>
        <begin position="266"/>
        <end position="365"/>
    </location>
</feature>
<dbReference type="SUPFAM" id="SSF50729">
    <property type="entry name" value="PH domain-like"/>
    <property type="match status" value="1"/>
</dbReference>
<keyword evidence="1" id="KW-0175">Coiled coil</keyword>
<dbReference type="EnsemblMetazoa" id="HelroT191499">
    <property type="protein sequence ID" value="HelroP191499"/>
    <property type="gene ID" value="HelroG191499"/>
</dbReference>
<reference evidence="6" key="1">
    <citation type="submission" date="2012-12" db="EMBL/GenBank/DDBJ databases">
        <authorList>
            <person name="Hellsten U."/>
            <person name="Grimwood J."/>
            <person name="Chapman J.A."/>
            <person name="Shapiro H."/>
            <person name="Aerts A."/>
            <person name="Otillar R.P."/>
            <person name="Terry A.Y."/>
            <person name="Boore J.L."/>
            <person name="Simakov O."/>
            <person name="Marletaz F."/>
            <person name="Cho S.-J."/>
            <person name="Edsinger-Gonzales E."/>
            <person name="Havlak P."/>
            <person name="Kuo D.-H."/>
            <person name="Larsson T."/>
            <person name="Lv J."/>
            <person name="Arendt D."/>
            <person name="Savage R."/>
            <person name="Osoegawa K."/>
            <person name="de Jong P."/>
            <person name="Lindberg D.R."/>
            <person name="Seaver E.C."/>
            <person name="Weisblat D.A."/>
            <person name="Putnam N.H."/>
            <person name="Grigoriev I.V."/>
            <person name="Rokhsar D.S."/>
        </authorList>
    </citation>
    <scope>NUCLEOTIDE SEQUENCE</scope>
</reference>
<feature type="compositionally biased region" description="Low complexity" evidence="2">
    <location>
        <begin position="311"/>
        <end position="359"/>
    </location>
</feature>
<accession>T1FT16</accession>
<dbReference type="InterPro" id="IPR001849">
    <property type="entry name" value="PH_domain"/>
</dbReference>
<dbReference type="EMBL" id="KB096411">
    <property type="protein sequence ID" value="ESO04886.1"/>
    <property type="molecule type" value="Genomic_DNA"/>
</dbReference>
<dbReference type="GeneID" id="20211963"/>
<dbReference type="PANTHER" id="PTHR33590">
    <property type="entry name" value="GLUTENIN, HIGH MOLECULAR WEIGHT SUBUNIT PW212-RELATED PROTEIN"/>
    <property type="match status" value="1"/>
</dbReference>
<dbReference type="EMBL" id="AMQM01003965">
    <property type="status" value="NOT_ANNOTATED_CDS"/>
    <property type="molecule type" value="Genomic_DNA"/>
</dbReference>
<dbReference type="SMART" id="SM00233">
    <property type="entry name" value="PH"/>
    <property type="match status" value="1"/>
</dbReference>
<dbReference type="InterPro" id="IPR001478">
    <property type="entry name" value="PDZ"/>
</dbReference>
<dbReference type="PANTHER" id="PTHR33590:SF1">
    <property type="entry name" value="PDZ DOMAIN-CONTAINING PROTEIN"/>
    <property type="match status" value="1"/>
</dbReference>
<proteinExistence type="predicted"/>
<reference evidence="5" key="3">
    <citation type="submission" date="2015-06" db="UniProtKB">
        <authorList>
            <consortium name="EnsemblMetazoa"/>
        </authorList>
    </citation>
    <scope>IDENTIFICATION</scope>
</reference>
<dbReference type="Proteomes" id="UP000015101">
    <property type="component" value="Unassembled WGS sequence"/>
</dbReference>
<evidence type="ECO:0000313" key="4">
    <source>
        <dbReference type="EMBL" id="ESO04886.1"/>
    </source>
</evidence>
<feature type="coiled-coil region" evidence="1">
    <location>
        <begin position="442"/>
        <end position="476"/>
    </location>
</feature>
<gene>
    <name evidence="5" type="primary">20211963</name>
    <name evidence="4" type="ORF">HELRODRAFT_191499</name>
</gene>
<dbReference type="KEGG" id="hro:HELRODRAFT_191499"/>
<evidence type="ECO:0000313" key="6">
    <source>
        <dbReference type="Proteomes" id="UP000015101"/>
    </source>
</evidence>
<evidence type="ECO:0000256" key="1">
    <source>
        <dbReference type="SAM" id="Coils"/>
    </source>
</evidence>
<feature type="compositionally biased region" description="Low complexity" evidence="2">
    <location>
        <begin position="104"/>
        <end position="121"/>
    </location>
</feature>
<dbReference type="CTD" id="20211963"/>
<feature type="compositionally biased region" description="Low complexity" evidence="2">
    <location>
        <begin position="790"/>
        <end position="820"/>
    </location>
</feature>
<dbReference type="OrthoDB" id="2272012at2759"/>
<dbReference type="HOGENOM" id="CLU_299818_0_0_1"/>
<dbReference type="AlphaFoldDB" id="T1FT16"/>
<sequence>MNNVKVNDCIIKVNGVNVIRSTAESVAKIVRNSTEKITLDLYRPSQQQIQQQQRQQRIQQQQQQQNNIKLWPACFSSQQQQQHRQQSFNSDSAVVFDYASSFLTTTPTTSSSPSSLSTPSTYNDHDVIDDVDKDDDTSTTISSIFESVSMFDGFHQPLPLPPLLPQQQQQQQQLKLFSNKNVSNNRKPLMTVTNQQQERLISSCNNYINNNPNNINNYSNNINNNNIDNNSKITNNNNNSNNNILNCLGTNNDTLTKQVGCLPRMGIKSKTTSNKTNNNLTDNDSNHINISNNIKNNNINNINATKDDHFSSSSNNNDKCLNQQHLNLHQQQHQQLNQQQHQQQQQLYQNNHHQQQHQQTSEELESQLDKAIEELKQCLEIFVGKCTWADKNLLAPLRYYGIPKESYTEMFQNVHQLQKLSSELLEVTVGTANVNKNNNIINNNIINNNKNIINNKNNINNNNKNINNNNNKISNSHNLIQQHPTHHHLYFIDSLVFFLKCKMSDFCTNYETYCVGLRRALMTLVLLKKDEKFGPIIARLNNNNNNIINNSSNNNINSNINNNNNIINNNVNINNNIKKNNDTKDGYCSSDIADDSNNIIASDNDNINSNNSNTYNNNNINNNNKNADDTNKKTDDIINYIHDNIYENLSSTDNINTNVIIDVHDRNIIKDHIKELIIALQMIAVNSIRLNYVSHDMKEIIQALRQCCSRINDNHKYHSTLSFDCITTTITSFSNNTLVAGIATTATTNFTTTAAAAASNHSNRTALDVQTGAMHKNGNINDVISKRSTSLSSSCKSSSSSSPSPTQQQQQRHLSPPLQHFQQRRHQARDQQVVIGSIDRQLLDIQARLIFPQHIRTFPLATPTHYLVYSGFLDLITTNNYLNSRTLPTYTTLFVVLMSDQLLLTQPDPVTDDLVVFDDPIVLHDIVGCQFDSYSPFELIISVETRLTTLQKPWTPRSFRFIAPSDELKCTWKNILEQRILHSKSIRECSLVSKSLENIV</sequence>
<feature type="compositionally biased region" description="Low complexity" evidence="2">
    <location>
        <begin position="268"/>
        <end position="303"/>
    </location>
</feature>
<evidence type="ECO:0000313" key="5">
    <source>
        <dbReference type="EnsemblMetazoa" id="HelroP191499"/>
    </source>
</evidence>
<name>T1FT16_HELRO</name>
<dbReference type="InParanoid" id="T1FT16"/>
<evidence type="ECO:0000256" key="2">
    <source>
        <dbReference type="SAM" id="MobiDB-lite"/>
    </source>
</evidence>
<feature type="region of interest" description="Disordered" evidence="2">
    <location>
        <begin position="104"/>
        <end position="135"/>
    </location>
</feature>
<dbReference type="PROSITE" id="PS50106">
    <property type="entry name" value="PDZ"/>
    <property type="match status" value="1"/>
</dbReference>
<dbReference type="InterPro" id="IPR036034">
    <property type="entry name" value="PDZ_sf"/>
</dbReference>
<evidence type="ECO:0000259" key="3">
    <source>
        <dbReference type="PROSITE" id="PS50106"/>
    </source>
</evidence>
<protein>
    <recommendedName>
        <fullName evidence="3">PDZ domain-containing protein</fullName>
    </recommendedName>
</protein>
<keyword evidence="6" id="KW-1185">Reference proteome</keyword>
<feature type="region of interest" description="Disordered" evidence="2">
    <location>
        <begin position="790"/>
        <end position="826"/>
    </location>
</feature>